<organism evidence="2 3">
    <name type="scientific">Tetrapyrgos nigripes</name>
    <dbReference type="NCBI Taxonomy" id="182062"/>
    <lineage>
        <taxon>Eukaryota</taxon>
        <taxon>Fungi</taxon>
        <taxon>Dikarya</taxon>
        <taxon>Basidiomycota</taxon>
        <taxon>Agaricomycotina</taxon>
        <taxon>Agaricomycetes</taxon>
        <taxon>Agaricomycetidae</taxon>
        <taxon>Agaricales</taxon>
        <taxon>Marasmiineae</taxon>
        <taxon>Marasmiaceae</taxon>
        <taxon>Tetrapyrgos</taxon>
    </lineage>
</organism>
<feature type="compositionally biased region" description="Polar residues" evidence="1">
    <location>
        <begin position="235"/>
        <end position="252"/>
    </location>
</feature>
<feature type="compositionally biased region" description="Polar residues" evidence="1">
    <location>
        <begin position="738"/>
        <end position="747"/>
    </location>
</feature>
<feature type="region of interest" description="Disordered" evidence="1">
    <location>
        <begin position="435"/>
        <end position="454"/>
    </location>
</feature>
<feature type="compositionally biased region" description="Polar residues" evidence="1">
    <location>
        <begin position="693"/>
        <end position="702"/>
    </location>
</feature>
<feature type="compositionally biased region" description="Basic and acidic residues" evidence="1">
    <location>
        <begin position="322"/>
        <end position="331"/>
    </location>
</feature>
<feature type="compositionally biased region" description="Basic residues" evidence="1">
    <location>
        <begin position="928"/>
        <end position="938"/>
    </location>
</feature>
<dbReference type="AlphaFoldDB" id="A0A8H5GT72"/>
<dbReference type="OrthoDB" id="3357439at2759"/>
<evidence type="ECO:0000313" key="3">
    <source>
        <dbReference type="Proteomes" id="UP000559256"/>
    </source>
</evidence>
<gene>
    <name evidence="2" type="ORF">D9758_001957</name>
</gene>
<feature type="region of interest" description="Disordered" evidence="1">
    <location>
        <begin position="564"/>
        <end position="765"/>
    </location>
</feature>
<feature type="region of interest" description="Disordered" evidence="1">
    <location>
        <begin position="99"/>
        <end position="428"/>
    </location>
</feature>
<feature type="compositionally biased region" description="Basic residues" evidence="1">
    <location>
        <begin position="262"/>
        <end position="272"/>
    </location>
</feature>
<evidence type="ECO:0000313" key="2">
    <source>
        <dbReference type="EMBL" id="KAF5370773.1"/>
    </source>
</evidence>
<feature type="compositionally biased region" description="Low complexity" evidence="1">
    <location>
        <begin position="156"/>
        <end position="171"/>
    </location>
</feature>
<feature type="region of interest" description="Disordered" evidence="1">
    <location>
        <begin position="886"/>
        <end position="938"/>
    </location>
</feature>
<evidence type="ECO:0000256" key="1">
    <source>
        <dbReference type="SAM" id="MobiDB-lite"/>
    </source>
</evidence>
<dbReference type="Proteomes" id="UP000559256">
    <property type="component" value="Unassembled WGS sequence"/>
</dbReference>
<feature type="compositionally biased region" description="Polar residues" evidence="1">
    <location>
        <begin position="886"/>
        <end position="900"/>
    </location>
</feature>
<feature type="compositionally biased region" description="Polar residues" evidence="1">
    <location>
        <begin position="755"/>
        <end position="765"/>
    </location>
</feature>
<feature type="compositionally biased region" description="Polar residues" evidence="1">
    <location>
        <begin position="782"/>
        <end position="793"/>
    </location>
</feature>
<protein>
    <submittedName>
        <fullName evidence="2">Uncharacterized protein</fullName>
    </submittedName>
</protein>
<feature type="compositionally biased region" description="Acidic residues" evidence="1">
    <location>
        <begin position="839"/>
        <end position="854"/>
    </location>
</feature>
<keyword evidence="3" id="KW-1185">Reference proteome</keyword>
<feature type="compositionally biased region" description="Polar residues" evidence="1">
    <location>
        <begin position="353"/>
        <end position="363"/>
    </location>
</feature>
<feature type="compositionally biased region" description="Acidic residues" evidence="1">
    <location>
        <begin position="912"/>
        <end position="922"/>
    </location>
</feature>
<feature type="compositionally biased region" description="Polar residues" evidence="1">
    <location>
        <begin position="99"/>
        <end position="112"/>
    </location>
</feature>
<name>A0A8H5GT72_9AGAR</name>
<feature type="compositionally biased region" description="Basic and acidic residues" evidence="1">
    <location>
        <begin position="716"/>
        <end position="726"/>
    </location>
</feature>
<feature type="region of interest" description="Disordered" evidence="1">
    <location>
        <begin position="461"/>
        <end position="527"/>
    </location>
</feature>
<feature type="region of interest" description="Disordered" evidence="1">
    <location>
        <begin position="782"/>
        <end position="871"/>
    </location>
</feature>
<feature type="compositionally biased region" description="Low complexity" evidence="1">
    <location>
        <begin position="497"/>
        <end position="507"/>
    </location>
</feature>
<dbReference type="EMBL" id="JAACJM010000010">
    <property type="protein sequence ID" value="KAF5370773.1"/>
    <property type="molecule type" value="Genomic_DNA"/>
</dbReference>
<comment type="caution">
    <text evidence="2">The sequence shown here is derived from an EMBL/GenBank/DDBJ whole genome shotgun (WGS) entry which is preliminary data.</text>
</comment>
<accession>A0A8H5GT72</accession>
<feature type="compositionally biased region" description="Basic and acidic residues" evidence="1">
    <location>
        <begin position="468"/>
        <end position="482"/>
    </location>
</feature>
<sequence length="938" mass="100315">MESNARKRKRESFEAIVTYLAPGRTFDRLLNENSLAETKQVIRRKLNLADDVSIHLAQHRGERIIDLEDDDDFDAFCAAARMSGTVDVRVIVLSSSNSAIPTPSDSYSQSPRMNGAVPGIPDTGTAQKRKVAFEDAPSPGSSESQVVPPRKRRKSVSSAAPASNQAAAPVSTAGVASQPSDQELRPATSVPSSEERSENIPNATASMPSPVHPSPDQRESDVQMTSPPAEENPEPQASHTNNETAITVQAEDSSNKPDKPEKKKPKPKAKAKKQPEVEVEGDGNLANEVSDVASSSKKPKKKFAEQLAEIMNAATTPDGPTEEPKEASSDKRPRRKSTALSVEVPPVKKSIGSDATSKTTSESADVEDAGKAKRKKKRKSTAPADNSPTEVAKEPALNNQDKEPSRRKKAEKKNKAVPASSEELDAARASLSSLVGRRLQSVPPPQKSSASGLVEKIKSVSAIAPSGNEDRLQPSKRSDPVHFGKAALTVPPNANLGSAAAPDSGSESSDEEPIIYPQSSSPKKPLAVAFPDIDLEALMRGPTKRPLTLDNALLSDFPAPVTDIVLEDDVDDSRIKKRHAVSWSDSDENDSDSEKGVAEDGGNIGNTSPEPAENVHSGIPPVNTQAPKLLPSPTHLPIAQGTDTSPIAHPAFSTQDPDPIQPTIVTPRAESPIEVDEVAPAKLSPSRKALPNHLSSLLVQSPPQKPAAATNTQPLSKHEQGIRESVVKMTRMTRSRSKQFLSSQSTTAHDDATANHPTVTPMQMVKSTTATTVTPAAWTTLRQELSSPSQGDTASVGGEDQLRSSSSPPRDDGMAEKYSQPLFIASESQTQFPYSQWKDDDDLGADSDDEEEVEAAVRVQSRTNSSASYRRLTDIASQRSLFPLQLSQVPEPTKLQNSSADMYGMAASAYGEDSDSDSDSDAEQSHIPKSRRAGVKSR</sequence>
<proteinExistence type="predicted"/>
<reference evidence="2 3" key="1">
    <citation type="journal article" date="2020" name="ISME J.">
        <title>Uncovering the hidden diversity of litter-decomposition mechanisms in mushroom-forming fungi.</title>
        <authorList>
            <person name="Floudas D."/>
            <person name="Bentzer J."/>
            <person name="Ahren D."/>
            <person name="Johansson T."/>
            <person name="Persson P."/>
            <person name="Tunlid A."/>
        </authorList>
    </citation>
    <scope>NUCLEOTIDE SEQUENCE [LARGE SCALE GENOMIC DNA]</scope>
    <source>
        <strain evidence="2 3">CBS 291.85</strain>
    </source>
</reference>